<proteinExistence type="predicted"/>
<keyword evidence="1" id="KW-0732">Signal</keyword>
<evidence type="ECO:0000256" key="1">
    <source>
        <dbReference type="SAM" id="SignalP"/>
    </source>
</evidence>
<feature type="chain" id="PRO_5028990439" evidence="1">
    <location>
        <begin position="27"/>
        <end position="67"/>
    </location>
</feature>
<name>A0A7E4V3V8_PANRE</name>
<evidence type="ECO:0000313" key="2">
    <source>
        <dbReference type="Proteomes" id="UP000492821"/>
    </source>
</evidence>
<protein>
    <submittedName>
        <fullName evidence="3">Uncharacterized protein</fullName>
    </submittedName>
</protein>
<keyword evidence="2" id="KW-1185">Reference proteome</keyword>
<dbReference type="AlphaFoldDB" id="A0A7E4V3V8"/>
<reference evidence="3" key="2">
    <citation type="submission" date="2020-10" db="UniProtKB">
        <authorList>
            <consortium name="WormBaseParasite"/>
        </authorList>
    </citation>
    <scope>IDENTIFICATION</scope>
</reference>
<evidence type="ECO:0000313" key="3">
    <source>
        <dbReference type="WBParaSite" id="Pan_g16249.t1"/>
    </source>
</evidence>
<dbReference type="Proteomes" id="UP000492821">
    <property type="component" value="Unassembled WGS sequence"/>
</dbReference>
<organism evidence="2 3">
    <name type="scientific">Panagrellus redivivus</name>
    <name type="common">Microworm</name>
    <dbReference type="NCBI Taxonomy" id="6233"/>
    <lineage>
        <taxon>Eukaryota</taxon>
        <taxon>Metazoa</taxon>
        <taxon>Ecdysozoa</taxon>
        <taxon>Nematoda</taxon>
        <taxon>Chromadorea</taxon>
        <taxon>Rhabditida</taxon>
        <taxon>Tylenchina</taxon>
        <taxon>Panagrolaimomorpha</taxon>
        <taxon>Panagrolaimoidea</taxon>
        <taxon>Panagrolaimidae</taxon>
        <taxon>Panagrellus</taxon>
    </lineage>
</organism>
<sequence length="67" mass="7419">MASTQMNSIVFAIFFILAALTALSSAYPAYGEYYQGNQQPYYNPYGAISGNYGYSSWDASVVNHLLF</sequence>
<feature type="signal peptide" evidence="1">
    <location>
        <begin position="1"/>
        <end position="26"/>
    </location>
</feature>
<dbReference type="WBParaSite" id="Pan_g16249.t1">
    <property type="protein sequence ID" value="Pan_g16249.t1"/>
    <property type="gene ID" value="Pan_g16249"/>
</dbReference>
<accession>A0A7E4V3V8</accession>
<reference evidence="2" key="1">
    <citation type="journal article" date="2013" name="Genetics">
        <title>The draft genome and transcriptome of Panagrellus redivivus are shaped by the harsh demands of a free-living lifestyle.</title>
        <authorList>
            <person name="Srinivasan J."/>
            <person name="Dillman A.R."/>
            <person name="Macchietto M.G."/>
            <person name="Heikkinen L."/>
            <person name="Lakso M."/>
            <person name="Fracchia K.M."/>
            <person name="Antoshechkin I."/>
            <person name="Mortazavi A."/>
            <person name="Wong G."/>
            <person name="Sternberg P.W."/>
        </authorList>
    </citation>
    <scope>NUCLEOTIDE SEQUENCE [LARGE SCALE GENOMIC DNA]</scope>
    <source>
        <strain evidence="2">MT8872</strain>
    </source>
</reference>